<dbReference type="Proteomes" id="UP000192472">
    <property type="component" value="Unassembled WGS sequence"/>
</dbReference>
<dbReference type="OrthoDB" id="1524091at2"/>
<dbReference type="InterPro" id="IPR001789">
    <property type="entry name" value="Sig_transdc_resp-reg_receiver"/>
</dbReference>
<dbReference type="Pfam" id="PF00072">
    <property type="entry name" value="Response_reg"/>
    <property type="match status" value="1"/>
</dbReference>
<dbReference type="RefSeq" id="WP_084373335.1">
    <property type="nucleotide sequence ID" value="NZ_FWYF01000003.1"/>
</dbReference>
<dbReference type="AlphaFoldDB" id="A0A1W2GHK2"/>
<accession>A0A1W2GHK2</accession>
<evidence type="ECO:0000313" key="3">
    <source>
        <dbReference type="EMBL" id="SMD36024.1"/>
    </source>
</evidence>
<dbReference type="InterPro" id="IPR052893">
    <property type="entry name" value="TCS_response_regulator"/>
</dbReference>
<reference evidence="3 4" key="1">
    <citation type="submission" date="2017-04" db="EMBL/GenBank/DDBJ databases">
        <authorList>
            <person name="Afonso C.L."/>
            <person name="Miller P.J."/>
            <person name="Scott M.A."/>
            <person name="Spackman E."/>
            <person name="Goraichik I."/>
            <person name="Dimitrov K.M."/>
            <person name="Suarez D.L."/>
            <person name="Swayne D.E."/>
        </authorList>
    </citation>
    <scope>NUCLEOTIDE SEQUENCE [LARGE SCALE GENOMIC DNA]</scope>
    <source>
        <strain evidence="3 4">DSM 26133</strain>
    </source>
</reference>
<protein>
    <submittedName>
        <fullName evidence="3">Response regulator receiver domain-containing protein</fullName>
    </submittedName>
</protein>
<proteinExistence type="predicted"/>
<evidence type="ECO:0000256" key="1">
    <source>
        <dbReference type="PROSITE-ProRule" id="PRU00169"/>
    </source>
</evidence>
<dbReference type="STRING" id="692418.SAMN04488029_2666"/>
<dbReference type="GO" id="GO:0000160">
    <property type="term" value="P:phosphorelay signal transduction system"/>
    <property type="evidence" value="ECO:0007669"/>
    <property type="project" value="InterPro"/>
</dbReference>
<gene>
    <name evidence="3" type="ORF">SAMN04488029_2666</name>
</gene>
<dbReference type="SUPFAM" id="SSF52172">
    <property type="entry name" value="CheY-like"/>
    <property type="match status" value="1"/>
</dbReference>
<dbReference type="PANTHER" id="PTHR44520:SF2">
    <property type="entry name" value="RESPONSE REGULATOR RCP1"/>
    <property type="match status" value="1"/>
</dbReference>
<dbReference type="PANTHER" id="PTHR44520">
    <property type="entry name" value="RESPONSE REGULATOR RCP1-RELATED"/>
    <property type="match status" value="1"/>
</dbReference>
<feature type="domain" description="Response regulatory" evidence="2">
    <location>
        <begin position="7"/>
        <end position="134"/>
    </location>
</feature>
<organism evidence="3 4">
    <name type="scientific">Reichenbachiella faecimaris</name>
    <dbReference type="NCBI Taxonomy" id="692418"/>
    <lineage>
        <taxon>Bacteria</taxon>
        <taxon>Pseudomonadati</taxon>
        <taxon>Bacteroidota</taxon>
        <taxon>Cytophagia</taxon>
        <taxon>Cytophagales</taxon>
        <taxon>Reichenbachiellaceae</taxon>
        <taxon>Reichenbachiella</taxon>
    </lineage>
</organism>
<dbReference type="Gene3D" id="3.40.50.2300">
    <property type="match status" value="1"/>
</dbReference>
<dbReference type="SMART" id="SM00448">
    <property type="entry name" value="REC"/>
    <property type="match status" value="1"/>
</dbReference>
<dbReference type="InterPro" id="IPR011006">
    <property type="entry name" value="CheY-like_superfamily"/>
</dbReference>
<keyword evidence="4" id="KW-1185">Reference proteome</keyword>
<dbReference type="PROSITE" id="PS50110">
    <property type="entry name" value="RESPONSE_REGULATORY"/>
    <property type="match status" value="1"/>
</dbReference>
<feature type="modified residue" description="4-aspartylphosphate" evidence="1">
    <location>
        <position position="64"/>
    </location>
</feature>
<name>A0A1W2GHK2_REIFA</name>
<sequence length="135" mass="15739">MKNKLNSILLVDDNSDCNFFHKRLFQKMDVAEKIEIVFDGKEAIDYLTSKKDGKYPQPSIIFLDINMPVMNGWEFLDEYEKLTLNQKAKVILVMLTTSLNPDDIHRAEKNPSVSEFKNKFLTEESVKSILNKYFP</sequence>
<evidence type="ECO:0000313" key="4">
    <source>
        <dbReference type="Proteomes" id="UP000192472"/>
    </source>
</evidence>
<keyword evidence="1" id="KW-0597">Phosphoprotein</keyword>
<dbReference type="EMBL" id="FWYF01000003">
    <property type="protein sequence ID" value="SMD36024.1"/>
    <property type="molecule type" value="Genomic_DNA"/>
</dbReference>
<evidence type="ECO:0000259" key="2">
    <source>
        <dbReference type="PROSITE" id="PS50110"/>
    </source>
</evidence>